<dbReference type="InterPro" id="IPR036156">
    <property type="entry name" value="Beta-gal/glucu_dom_sf"/>
</dbReference>
<dbReference type="SUPFAM" id="SSF51445">
    <property type="entry name" value="(Trans)glycosidases"/>
    <property type="match status" value="1"/>
</dbReference>
<proteinExistence type="predicted"/>
<keyword evidence="3 6" id="KW-0378">Hydrolase</keyword>
<dbReference type="GO" id="GO:0004565">
    <property type="term" value="F:beta-galactosidase activity"/>
    <property type="evidence" value="ECO:0007669"/>
    <property type="project" value="UniProtKB-EC"/>
</dbReference>
<dbReference type="InterPro" id="IPR013783">
    <property type="entry name" value="Ig-like_fold"/>
</dbReference>
<dbReference type="SUPFAM" id="SSF49303">
    <property type="entry name" value="beta-Galactosidase/glucuronidase domain"/>
    <property type="match status" value="1"/>
</dbReference>
<organism evidence="6 7">
    <name type="scientific">Salmonella enterica subsp. arizonae</name>
    <dbReference type="NCBI Taxonomy" id="59203"/>
    <lineage>
        <taxon>Bacteria</taxon>
        <taxon>Pseudomonadati</taxon>
        <taxon>Pseudomonadota</taxon>
        <taxon>Gammaproteobacteria</taxon>
        <taxon>Enterobacterales</taxon>
        <taxon>Enterobacteriaceae</taxon>
        <taxon>Salmonella</taxon>
    </lineage>
</organism>
<dbReference type="GO" id="GO:0030246">
    <property type="term" value="F:carbohydrate binding"/>
    <property type="evidence" value="ECO:0007669"/>
    <property type="project" value="InterPro"/>
</dbReference>
<comment type="catalytic activity">
    <reaction evidence="1">
        <text>Hydrolysis of terminal non-reducing beta-D-galactose residues in beta-D-galactosides.</text>
        <dbReference type="EC" id="3.2.1.23"/>
    </reaction>
</comment>
<dbReference type="InterPro" id="IPR006103">
    <property type="entry name" value="Glyco_hydro_2_cat"/>
</dbReference>
<dbReference type="InterPro" id="IPR017853">
    <property type="entry name" value="GH"/>
</dbReference>
<dbReference type="PANTHER" id="PTHR46323">
    <property type="entry name" value="BETA-GALACTOSIDASE"/>
    <property type="match status" value="1"/>
</dbReference>
<dbReference type="SUPFAM" id="SSF74650">
    <property type="entry name" value="Galactose mutarotase-like"/>
    <property type="match status" value="1"/>
</dbReference>
<name>A0A2X4WTB1_SALER</name>
<evidence type="ECO:0000256" key="4">
    <source>
        <dbReference type="ARBA" id="ARBA00023295"/>
    </source>
</evidence>
<feature type="domain" description="Beta galactosidase small chain/" evidence="5">
    <location>
        <begin position="177"/>
        <end position="321"/>
    </location>
</feature>
<keyword evidence="4 6" id="KW-0326">Glycosidase</keyword>
<dbReference type="InterPro" id="IPR004199">
    <property type="entry name" value="B-gal_small/dom_5"/>
</dbReference>
<protein>
    <recommendedName>
        <fullName evidence="2">beta-galactosidase</fullName>
        <ecNumber evidence="2">3.2.1.23</ecNumber>
    </recommendedName>
</protein>
<dbReference type="Gene3D" id="2.70.98.10">
    <property type="match status" value="1"/>
</dbReference>
<dbReference type="Gene3D" id="3.20.20.80">
    <property type="entry name" value="Glycosidases"/>
    <property type="match status" value="1"/>
</dbReference>
<dbReference type="Pfam" id="PF16353">
    <property type="entry name" value="LacZ_4"/>
    <property type="match status" value="1"/>
</dbReference>
<dbReference type="Pfam" id="PF02836">
    <property type="entry name" value="Glyco_hydro_2_C"/>
    <property type="match status" value="1"/>
</dbReference>
<dbReference type="InterPro" id="IPR050347">
    <property type="entry name" value="Bact_Beta-galactosidase"/>
</dbReference>
<dbReference type="GO" id="GO:0005990">
    <property type="term" value="P:lactose catabolic process"/>
    <property type="evidence" value="ECO:0007669"/>
    <property type="project" value="TreeGrafter"/>
</dbReference>
<gene>
    <name evidence="6" type="primary">lacZ_4</name>
    <name evidence="6" type="ORF">NCTC7307_04599</name>
</gene>
<dbReference type="InterPro" id="IPR014718">
    <property type="entry name" value="GH-type_carb-bd"/>
</dbReference>
<evidence type="ECO:0000259" key="5">
    <source>
        <dbReference type="SMART" id="SM01038"/>
    </source>
</evidence>
<evidence type="ECO:0000313" key="6">
    <source>
        <dbReference type="EMBL" id="SQI27214.1"/>
    </source>
</evidence>
<dbReference type="Gene3D" id="2.60.40.10">
    <property type="entry name" value="Immunoglobulins"/>
    <property type="match status" value="1"/>
</dbReference>
<dbReference type="GO" id="GO:0009341">
    <property type="term" value="C:beta-galactosidase complex"/>
    <property type="evidence" value="ECO:0007669"/>
    <property type="project" value="InterPro"/>
</dbReference>
<evidence type="ECO:0000313" key="7">
    <source>
        <dbReference type="Proteomes" id="UP000248731"/>
    </source>
</evidence>
<dbReference type="AlphaFoldDB" id="A0A2X4WTB1"/>
<keyword evidence="7" id="KW-1185">Reference proteome</keyword>
<dbReference type="Pfam" id="PF02929">
    <property type="entry name" value="Bgal_small_N"/>
    <property type="match status" value="1"/>
</dbReference>
<evidence type="ECO:0000256" key="1">
    <source>
        <dbReference type="ARBA" id="ARBA00001412"/>
    </source>
</evidence>
<sequence>MIKYDADGKPWSAYGGDFGDTPNDRQFCMNGMVFADRTPHPALYEAKHVQQFFQFRLLPGEERRIEVQSEYLFRHSDNEILRWMLAQEGNQLASGEVVLDIAPQGRQIILLPAFPQPETAGQLWLTVRVEQPLATSWSEDGHISAWQQWPLEEKLCVSKPTRASVAPVLTMRDGEFCVTQGNLRWQFCRQQGWLTQFWRDDEAQLLTPLIDQFTRAPLDNDIGVSEATRIDPNAWVERWKAAGHYCAEPALLLCDADELADAVLITTAHAWQYQGATLFISRKTYRIDDHGEMQIDIGGGGCQWNAVPGADWLELSTCAGE</sequence>
<evidence type="ECO:0000256" key="2">
    <source>
        <dbReference type="ARBA" id="ARBA00012756"/>
    </source>
</evidence>
<dbReference type="SMART" id="SM01038">
    <property type="entry name" value="Bgal_small_N"/>
    <property type="match status" value="1"/>
</dbReference>
<dbReference type="InterPro" id="IPR011013">
    <property type="entry name" value="Gal_mutarotase_sf_dom"/>
</dbReference>
<dbReference type="InterPro" id="IPR032312">
    <property type="entry name" value="LacZ_4"/>
</dbReference>
<dbReference type="PANTHER" id="PTHR46323:SF2">
    <property type="entry name" value="BETA-GALACTOSIDASE"/>
    <property type="match status" value="1"/>
</dbReference>
<dbReference type="EC" id="3.2.1.23" evidence="2"/>
<reference evidence="6 7" key="1">
    <citation type="submission" date="2018-06" db="EMBL/GenBank/DDBJ databases">
        <authorList>
            <consortium name="Pathogen Informatics"/>
            <person name="Doyle S."/>
        </authorList>
    </citation>
    <scope>NUCLEOTIDE SEQUENCE [LARGE SCALE GENOMIC DNA]</scope>
    <source>
        <strain evidence="6 7">NCTC7307</strain>
    </source>
</reference>
<dbReference type="Proteomes" id="UP000248731">
    <property type="component" value="Chromosome 1"/>
</dbReference>
<evidence type="ECO:0000256" key="3">
    <source>
        <dbReference type="ARBA" id="ARBA00022801"/>
    </source>
</evidence>
<dbReference type="EMBL" id="LS483466">
    <property type="protein sequence ID" value="SQI27214.1"/>
    <property type="molecule type" value="Genomic_DNA"/>
</dbReference>
<accession>A0A2X4WTB1</accession>